<evidence type="ECO:0000313" key="2">
    <source>
        <dbReference type="Proteomes" id="UP000460549"/>
    </source>
</evidence>
<name>A0A7X2PEB5_9SPIO</name>
<reference evidence="1 2" key="1">
    <citation type="submission" date="2019-08" db="EMBL/GenBank/DDBJ databases">
        <title>In-depth cultivation of the pig gut microbiome towards novel bacterial diversity and tailored functional studies.</title>
        <authorList>
            <person name="Wylensek D."/>
            <person name="Hitch T.C.A."/>
            <person name="Clavel T."/>
        </authorList>
    </citation>
    <scope>NUCLEOTIDE SEQUENCE [LARGE SCALE GENOMIC DNA]</scope>
    <source>
        <strain evidence="1 2">NM-380-WT-3C1</strain>
    </source>
</reference>
<comment type="caution">
    <text evidence="1">The sequence shown here is derived from an EMBL/GenBank/DDBJ whole genome shotgun (WGS) entry which is preliminary data.</text>
</comment>
<accession>A0A7X2PEB5</accession>
<evidence type="ECO:0000313" key="1">
    <source>
        <dbReference type="EMBL" id="MSU07319.1"/>
    </source>
</evidence>
<dbReference type="AlphaFoldDB" id="A0A7X2PEB5"/>
<dbReference type="RefSeq" id="WP_154426972.1">
    <property type="nucleotide sequence ID" value="NZ_VUNN01000038.1"/>
</dbReference>
<organism evidence="1 2">
    <name type="scientific">Bullifex porci</name>
    <dbReference type="NCBI Taxonomy" id="2606638"/>
    <lineage>
        <taxon>Bacteria</taxon>
        <taxon>Pseudomonadati</taxon>
        <taxon>Spirochaetota</taxon>
        <taxon>Spirochaetia</taxon>
        <taxon>Spirochaetales</taxon>
        <taxon>Spirochaetaceae</taxon>
        <taxon>Bullifex</taxon>
    </lineage>
</organism>
<protein>
    <submittedName>
        <fullName evidence="1">Uncharacterized protein</fullName>
    </submittedName>
</protein>
<proteinExistence type="predicted"/>
<dbReference type="EMBL" id="VUNN01000038">
    <property type="protein sequence ID" value="MSU07319.1"/>
    <property type="molecule type" value="Genomic_DNA"/>
</dbReference>
<sequence>MPLLQSNNEINSEVHDTTKEIPFDRLYQKRIYALFLVQHTQAINQLKFLEKVMFYHRGVKTQIDNVYACCEGIIVEKNNAVFLLIDETSIVLVHLLSPKRERAELIYKPKKRNKPNIFISTYQNNCAVFN</sequence>
<dbReference type="Proteomes" id="UP000460549">
    <property type="component" value="Unassembled WGS sequence"/>
</dbReference>
<keyword evidence="2" id="KW-1185">Reference proteome</keyword>
<gene>
    <name evidence="1" type="ORF">FYJ80_11225</name>
</gene>